<dbReference type="SUPFAM" id="SSF81837">
    <property type="entry name" value="BEACH domain"/>
    <property type="match status" value="1"/>
</dbReference>
<dbReference type="CDD" id="cd06071">
    <property type="entry name" value="Beach"/>
    <property type="match status" value="1"/>
</dbReference>
<reference evidence="7 8" key="1">
    <citation type="submission" date="2020-04" db="EMBL/GenBank/DDBJ databases">
        <authorList>
            <person name="Alioto T."/>
            <person name="Alioto T."/>
            <person name="Gomez Garrido J."/>
        </authorList>
    </citation>
    <scope>NUCLEOTIDE SEQUENCE [LARGE SCALE GENOMIC DNA]</scope>
</reference>
<evidence type="ECO:0000256" key="3">
    <source>
        <dbReference type="PROSITE-ProRule" id="PRU00221"/>
    </source>
</evidence>
<dbReference type="PROSITE" id="PS51783">
    <property type="entry name" value="PH_BEACH"/>
    <property type="match status" value="1"/>
</dbReference>
<dbReference type="Gene3D" id="1.10.1540.10">
    <property type="entry name" value="BEACH domain"/>
    <property type="match status" value="1"/>
</dbReference>
<dbReference type="Gene3D" id="2.30.29.30">
    <property type="entry name" value="Pleckstrin-homology domain (PH domain)/Phosphotyrosine-binding domain (PTB)"/>
    <property type="match status" value="1"/>
</dbReference>
<feature type="compositionally biased region" description="Polar residues" evidence="4">
    <location>
        <begin position="1907"/>
        <end position="1919"/>
    </location>
</feature>
<evidence type="ECO:0008006" key="9">
    <source>
        <dbReference type="Google" id="ProtNLM"/>
    </source>
</evidence>
<dbReference type="PROSITE" id="PS50197">
    <property type="entry name" value="BEACH"/>
    <property type="match status" value="1"/>
</dbReference>
<evidence type="ECO:0000256" key="4">
    <source>
        <dbReference type="SAM" id="MobiDB-lite"/>
    </source>
</evidence>
<feature type="domain" description="BEACH-type PH" evidence="6">
    <location>
        <begin position="2633"/>
        <end position="2730"/>
    </location>
</feature>
<proteinExistence type="predicted"/>
<dbReference type="FunFam" id="1.10.1540.10:FF:000001">
    <property type="entry name" value="neurobeachin isoform X1"/>
    <property type="match status" value="1"/>
</dbReference>
<accession>A0A8S1BTX1</accession>
<feature type="region of interest" description="Disordered" evidence="4">
    <location>
        <begin position="176"/>
        <end position="227"/>
    </location>
</feature>
<organism evidence="7 8">
    <name type="scientific">Cloeon dipterum</name>
    <dbReference type="NCBI Taxonomy" id="197152"/>
    <lineage>
        <taxon>Eukaryota</taxon>
        <taxon>Metazoa</taxon>
        <taxon>Ecdysozoa</taxon>
        <taxon>Arthropoda</taxon>
        <taxon>Hexapoda</taxon>
        <taxon>Insecta</taxon>
        <taxon>Pterygota</taxon>
        <taxon>Palaeoptera</taxon>
        <taxon>Ephemeroptera</taxon>
        <taxon>Pisciforma</taxon>
        <taxon>Baetidae</taxon>
        <taxon>Cloeon</taxon>
    </lineage>
</organism>
<evidence type="ECO:0000313" key="8">
    <source>
        <dbReference type="Proteomes" id="UP000494165"/>
    </source>
</evidence>
<dbReference type="Pfam" id="PF14844">
    <property type="entry name" value="PH_BEACH"/>
    <property type="match status" value="1"/>
</dbReference>
<dbReference type="PROSITE" id="PS50294">
    <property type="entry name" value="WD_REPEATS_REGION"/>
    <property type="match status" value="1"/>
</dbReference>
<keyword evidence="8" id="KW-1185">Reference proteome</keyword>
<feature type="compositionally biased region" description="Low complexity" evidence="4">
    <location>
        <begin position="185"/>
        <end position="196"/>
    </location>
</feature>
<dbReference type="InterPro" id="IPR019775">
    <property type="entry name" value="WD40_repeat_CS"/>
</dbReference>
<feature type="region of interest" description="Disordered" evidence="4">
    <location>
        <begin position="818"/>
        <end position="851"/>
    </location>
</feature>
<dbReference type="SUPFAM" id="SSF50978">
    <property type="entry name" value="WD40 repeat-like"/>
    <property type="match status" value="1"/>
</dbReference>
<dbReference type="OrthoDB" id="26681at2759"/>
<gene>
    <name evidence="7" type="ORF">CLODIP_2_CD05334</name>
</gene>
<keyword evidence="2" id="KW-0677">Repeat</keyword>
<dbReference type="InterPro" id="IPR023362">
    <property type="entry name" value="PH-BEACH_dom"/>
</dbReference>
<dbReference type="PANTHER" id="PTHR13743:SF86">
    <property type="entry name" value="LYSOSOMAL-TRAFFICKING REGULATOR"/>
    <property type="match status" value="1"/>
</dbReference>
<dbReference type="CDD" id="cd01201">
    <property type="entry name" value="PH_BEACH"/>
    <property type="match status" value="1"/>
</dbReference>
<evidence type="ECO:0000256" key="1">
    <source>
        <dbReference type="ARBA" id="ARBA00022574"/>
    </source>
</evidence>
<evidence type="ECO:0000259" key="5">
    <source>
        <dbReference type="PROSITE" id="PS50197"/>
    </source>
</evidence>
<dbReference type="PROSITE" id="PS00678">
    <property type="entry name" value="WD_REPEATS_1"/>
    <property type="match status" value="1"/>
</dbReference>
<dbReference type="EMBL" id="CADEPI010000001">
    <property type="protein sequence ID" value="CAB3359284.1"/>
    <property type="molecule type" value="Genomic_DNA"/>
</dbReference>
<dbReference type="SMART" id="SM01026">
    <property type="entry name" value="Beach"/>
    <property type="match status" value="1"/>
</dbReference>
<dbReference type="Pfam" id="PF02138">
    <property type="entry name" value="Beach"/>
    <property type="match status" value="1"/>
</dbReference>
<dbReference type="InterPro" id="IPR000409">
    <property type="entry name" value="BEACH_dom"/>
</dbReference>
<protein>
    <recommendedName>
        <fullName evidence="9">Lysosomal-trafficking regulator</fullName>
    </recommendedName>
</protein>
<evidence type="ECO:0000256" key="2">
    <source>
        <dbReference type="ARBA" id="ARBA00022737"/>
    </source>
</evidence>
<dbReference type="SUPFAM" id="SSF50729">
    <property type="entry name" value="PH domain-like"/>
    <property type="match status" value="1"/>
</dbReference>
<feature type="repeat" description="WD" evidence="3">
    <location>
        <begin position="3199"/>
        <end position="3233"/>
    </location>
</feature>
<dbReference type="Gene3D" id="2.130.10.10">
    <property type="entry name" value="YVTN repeat-like/Quinoprotein amine dehydrogenase"/>
    <property type="match status" value="1"/>
</dbReference>
<evidence type="ECO:0000313" key="7">
    <source>
        <dbReference type="EMBL" id="CAB3359284.1"/>
    </source>
</evidence>
<name>A0A8S1BTX1_9INSE</name>
<dbReference type="InterPro" id="IPR036372">
    <property type="entry name" value="BEACH_dom_sf"/>
</dbReference>
<feature type="domain" description="BEACH" evidence="5">
    <location>
        <begin position="2735"/>
        <end position="3028"/>
    </location>
</feature>
<feature type="region of interest" description="Disordered" evidence="4">
    <location>
        <begin position="1907"/>
        <end position="1928"/>
    </location>
</feature>
<evidence type="ECO:0000259" key="6">
    <source>
        <dbReference type="PROSITE" id="PS51783"/>
    </source>
</evidence>
<dbReference type="PROSITE" id="PS50082">
    <property type="entry name" value="WD_REPEATS_2"/>
    <property type="match status" value="1"/>
</dbReference>
<dbReference type="Proteomes" id="UP000494165">
    <property type="component" value="Unassembled WGS sequence"/>
</dbReference>
<dbReference type="PANTHER" id="PTHR13743">
    <property type="entry name" value="BEIGE/BEACH-RELATED"/>
    <property type="match status" value="1"/>
</dbReference>
<dbReference type="InterPro" id="IPR015943">
    <property type="entry name" value="WD40/YVTN_repeat-like_dom_sf"/>
</dbReference>
<dbReference type="InterPro" id="IPR011993">
    <property type="entry name" value="PH-like_dom_sf"/>
</dbReference>
<dbReference type="InterPro" id="IPR001680">
    <property type="entry name" value="WD40_rpt"/>
</dbReference>
<sequence length="3268" mass="367039">MAPVRSRRNVSEHLITSWEQFVQAKNTSNEKTQWTEIFLIELLTAYEDCTADNFNELLLSFCIPSLAGTLISCELLTDVHQLCQQQPGGVNDDTKPLQRYLLQGRGTKCLLALNLLGTQGIACGRELAGLLVSLYPICQRDPIKNAAGNDSPFFHREPQEEFDVIFSHKHSSFPKGWSTGSMQPRHSNASSTSSSVRYRRKRSSCSSYQQPTATSDSDNEFQDKDGESPIIAPTLRIHLNPMDFDYFTSVVRSDDEFEKCRSVKRSVSPGDFFTEKTKNAETAELSAFSYSQLLINLVRKLCLSEPLDSNCQTSVQAISFALEELCSLQFGSLSFGLKEHDLEIKCSLTRLLATALSRVVTMQEPSKLVVHNNTISLLVRVLEDAVHKAEAEQTEYVAKSHELVYGCIHSILCFYYSILQQHERSIDFVEVFRPFSESQGSHLFEKTIALLLKKEMQPVNICRVKKLINLVGLLIALLKKVRSEYVHSHVCKRPRHKQCSMFERHHHHNLMGQSYKPFLSSCCIAKLFMVLTRVAQQCEVFEVEMRTLKVMAYCGSCCCQPPSALLDPMLEIVSRNDFKLSTLALSLLEKVLYSELGSAAGVSASCSICGSRMLQLFLSPSGFSTDNSSSSTLHESSVLLLEESANNCNNSWICLEAYRNLLESEDIKICYMIIEHLFKVIPTASNIVKRELLFKVVFPTFLSQKDQGPENEVAQFMVTCCLSIFSSQLCNVAFAKEFISHGGLESIYELIKLPCYSKLCCSILEVTIIIELWRSTNEPSEETIKLTSLSMLLTALENTSQVLISSLQKISAKQQRRDRLHQGNFEGDSGCPTETTDSSEQQSNDHPTPSRNQLLQQVSLAAVFWKSCASLTACSPEFRFQLSNHGLATQARKLLYLVVNQAVRGSTDNDDFHRGSELYLTVRLLEALITVCLGISGTLNTANDDEHSVLTCVQEAVLTLKPRGRTHVQAIGDMLLRCASTHFYDQQVLPARSRPELPNIPSVLQNISLPPSNSHDLDEAEASSIDNSYLTADEGYEADVEVAEYLSEITEDTAINVESPSFLSPIMYQQSVKTNTLSQPQLCRLVVLLMVELNDKFEGELHPSMVHIIQKLTSLCRDSPQNCVTLANHGVIATLLSGFSNFLAVRDVEKTELQQVILEFVCLLARYSITPQELSMYLNFFKSEDPPCDVLLTPLAQLAAQTRPQPHFILCFPTDSDCTPLGVPALAKEAERFSLDMHCKHLQSSTCSAWATSAVALPLNTSIGWSMWTNGFSASLWLRSEIGTSDIPIISTTPRNSSASCSGGSITSDWNQALCTGSSHSSLTDSMKSAQSIQNLVHLFSLGGESVTLEFWADATSEMLCLRLCRSDNKYEILAESVISQFLPKGNWHHLAVNVKDSMQQKKSIIEVTLFLDGWKETKTHLKFSGLLVRKSRPACFLLGHAANLSNKQIGRWQFGSVMMFRMPVFTRERAICLAGLGPNITNLTECEVNQLKPNFSQLTNSKTVNSGLSWEQVLEGPSVNLKALQEYLLVTYSAQHCNMMHVYPTVVANATGSIFQQSSVGFRVVASEQRASQQVPLTMTPLFLVSANKKIEAQQFKGLAAAATLLGGIQVFLVLLGRVVELGCPEAEQALAASLLLRLAQSDAELFTQLAEHHKLLLQVLVAPDCRSGPHMLKSFLDACTDRSLMPLQLPASDLAVSHVSDAIVTNSFLLATTVKAAWDSTALSCLFRAMHTLLRDDHPFREFNATQMNRVRLVETLLVFCKEKFIYEDNEELSAPMPLDVSCSLVELIKSLMGAPPEFSHIVAVADFLLLVHRASATYVSHARSNFYYLLATDDFSKNYNVEFEKRKARYEDRRQSVDASKLNKALANLQIKQNDLDSDGDLDSNRVEEEQQLYTPIDAKTNSIGYSNDSEISSYHPSLPDEDDETPKENILGYEKHKSDVAMKENEVESEKAKCQVMVVEGLLLLLRDTLMVLPDVMSQQVLNHVIRPDMLLTMANHVDDKVRSAVVRVLTAYMQRATDEEVNKFLKMKGYFLLANQLSQFKATSELADACVNMITRFNVTLDELSDLSFLKDITSLQMACFPPLLSLLPRSVCNLPLCHNIVSFLKEVITRVPSSHRSLLECGLLEAIGQTLLAVAHMPPTQSKVPGVSLSEQDLLIGGVHTFYATVIGRAIGQPGSLNMQIILDLLLQLGYLEKQERYRCGWPSGCAQTMRDAQCFILEKSLERFKERGSNTNAQEPGTRPRSSPAFPDNMLPASNEDLPIFGSVCAQQVLTLSGELKDVPRGEINDRFKLLIQKSVELVTSVEPSNSAYKVSETENAFCRDLLLTLMVAHCSTLEKQPRTPARTVWQGAVWVARDTIRVLLGQLAGFMMSPRQPVKIRMFVVATLLENNKCREILTSILQANTQVEQRFAVFLRDLVMLRNGLPLTSADINMCEMLISRMDQWGIISVKSASSKPVLWSEELALFHEEIDRKRQNNLKQLDVAQKRAVTKLEELAKSVTESAMVATRAAVEAQNAERKAFMEHIKASTIERVQLRVHWHSIVQQMTHEKAVWFFSASYPRSWQLDPTEGPSRVRKRLARCHLNMEQKYLMPESRLKLEACLKRPALSFLFQHDGKGSSSVLIERLHTNEKIKYMTTVKVITPTQEVSGEILVGETCLYFVSDDLDATQDVSSMAWKFEDVREIHQRRFELNERAVEIFLTNGRTYLLALQSSKLRDDFLQVISQCHFPNLLPTENLNSIMQLWRDGVLSNFDYLTQLNKMAGRSFNDLMQYPVFPFIISDYESPRLDLASPSVYRNLEKPMAIQKKEKEEAYLKTYIELKNSELGASDPYHYNSHYSNSSTVLHFLIRVPPFTQMFINFQDNQFDCADRTFHSLETTWRLSSCDSHTDFKELTPEFFFMPEIFQNFEGFDFGCRQNNKRVHDVELPPWCNGDPRFFVLAHRQAIESDYVRENLPHWIDLVFGYKQTGKAAIDAINVYHPCTYYGYDVDSVDDPMTKAARITMVRQYGQMPRQLFKAPHPMIVQSLANKESKRSIAQFAPPFHGAVQNLRWGSYVGSPTEGEPKVAWKHTHRTPITGLVPLRSNDVFGLAPCTSLLLTNQNGRGTLLGTPNVLSAALISWGHSDGVLRAKVRKEQPPAPLMQIPMLDPVTVCASTPDLPQLWISLASGRILVMRFDIQPDRHQLNPKKELVQLLGHKGPVLSLALSVAYSVAVSGSQDGLAIIWDLNRQVFGIWYLNLFQTKPSYWLHKMFPQNKFAVRKID</sequence>
<keyword evidence="1 3" id="KW-0853">WD repeat</keyword>
<comment type="caution">
    <text evidence="7">The sequence shown here is derived from an EMBL/GenBank/DDBJ whole genome shotgun (WGS) entry which is preliminary data.</text>
</comment>
<dbReference type="InterPro" id="IPR050865">
    <property type="entry name" value="BEACH_Domain"/>
</dbReference>
<feature type="region of interest" description="Disordered" evidence="4">
    <location>
        <begin position="2233"/>
        <end position="2256"/>
    </location>
</feature>
<dbReference type="SMART" id="SM00320">
    <property type="entry name" value="WD40"/>
    <property type="match status" value="1"/>
</dbReference>
<dbReference type="InterPro" id="IPR036322">
    <property type="entry name" value="WD40_repeat_dom_sf"/>
</dbReference>
<feature type="compositionally biased region" description="Polar residues" evidence="4">
    <location>
        <begin position="832"/>
        <end position="851"/>
    </location>
</feature>